<dbReference type="PRINTS" id="PR00131">
    <property type="entry name" value="GLHYDRLASE1"/>
</dbReference>
<proteinExistence type="inferred from homology"/>
<protein>
    <submittedName>
        <fullName evidence="5">Family 1 glycosylhydrolase</fullName>
    </submittedName>
</protein>
<evidence type="ECO:0000313" key="6">
    <source>
        <dbReference type="Proteomes" id="UP001139486"/>
    </source>
</evidence>
<accession>A0A9X2HVI7</accession>
<comment type="caution">
    <text evidence="5">The sequence shown here is derived from an EMBL/GenBank/DDBJ whole genome shotgun (WGS) entry which is preliminary data.</text>
</comment>
<reference evidence="5" key="1">
    <citation type="submission" date="2022-05" db="EMBL/GenBank/DDBJ databases">
        <title>Sphingomonas sp. strain RP10 Genome sequencing and assembly.</title>
        <authorList>
            <person name="Kim I."/>
        </authorList>
    </citation>
    <scope>NUCLEOTIDE SEQUENCE</scope>
    <source>
        <strain evidence="5">RP10</strain>
    </source>
</reference>
<dbReference type="GO" id="GO:0005829">
    <property type="term" value="C:cytosol"/>
    <property type="evidence" value="ECO:0007669"/>
    <property type="project" value="TreeGrafter"/>
</dbReference>
<dbReference type="Pfam" id="PF00232">
    <property type="entry name" value="Glyco_hydro_1"/>
    <property type="match status" value="2"/>
</dbReference>
<comment type="similarity">
    <text evidence="1 4">Belongs to the glycosyl hydrolase 1 family.</text>
</comment>
<name>A0A9X2HVI7_9SPHN</name>
<sequence length="407" mass="44681">MTATAFLWGAATAGHQVEGNNVNADIWLLEQVPGTSFLVPSGDACDSLHRWREDVGLVRSLGLNCYRFSVEWSRIEPTPGYFSTAWLDHYARIAAACREAGIAPVVTLSHFTSPRWFAQAGGWTQADAPMLFARYAERVTRRLAPWASHVVTFNEPNLPLMGRWSATPIADPGREGLDRMLAAATRACGSDRFDVWVYSRGEEAALANLLAGHRAARSAVKAVRADLPVGMSLALPDVQAVGTQSGVAAYRRHAEAPFFAAARDDDFLGVQTYGRLRLDAQAVVPPPADAERTQSGDEYYPWALAAAVTRAHAETGRPVLVTENGIATADDRQRARYIADALASLDTARTAGVPVIGYIHWSLLDNFEWRRGYAQRFGLVAVDRRTFRRTAKPSARRYAELVRARQA</sequence>
<evidence type="ECO:0000256" key="2">
    <source>
        <dbReference type="ARBA" id="ARBA00022801"/>
    </source>
</evidence>
<dbReference type="Gene3D" id="3.20.20.80">
    <property type="entry name" value="Glycosidases"/>
    <property type="match status" value="1"/>
</dbReference>
<dbReference type="RefSeq" id="WP_254288321.1">
    <property type="nucleotide sequence ID" value="NZ_JAMLDY010000005.1"/>
</dbReference>
<evidence type="ECO:0000256" key="3">
    <source>
        <dbReference type="ARBA" id="ARBA00023295"/>
    </source>
</evidence>
<keyword evidence="6" id="KW-1185">Reference proteome</keyword>
<organism evidence="5 6">
    <name type="scientific">Sphingomonas liriopis</name>
    <dbReference type="NCBI Taxonomy" id="2949094"/>
    <lineage>
        <taxon>Bacteria</taxon>
        <taxon>Pseudomonadati</taxon>
        <taxon>Pseudomonadota</taxon>
        <taxon>Alphaproteobacteria</taxon>
        <taxon>Sphingomonadales</taxon>
        <taxon>Sphingomonadaceae</taxon>
        <taxon>Sphingomonas</taxon>
    </lineage>
</organism>
<dbReference type="GO" id="GO:0008422">
    <property type="term" value="F:beta-glucosidase activity"/>
    <property type="evidence" value="ECO:0007669"/>
    <property type="project" value="TreeGrafter"/>
</dbReference>
<gene>
    <name evidence="5" type="ORF">M9979_05400</name>
</gene>
<dbReference type="AlphaFoldDB" id="A0A9X2HVI7"/>
<keyword evidence="3" id="KW-0326">Glycosidase</keyword>
<dbReference type="GO" id="GO:0016052">
    <property type="term" value="P:carbohydrate catabolic process"/>
    <property type="evidence" value="ECO:0007669"/>
    <property type="project" value="TreeGrafter"/>
</dbReference>
<dbReference type="Proteomes" id="UP001139486">
    <property type="component" value="Unassembled WGS sequence"/>
</dbReference>
<dbReference type="PANTHER" id="PTHR10353:SF36">
    <property type="entry name" value="LP05116P"/>
    <property type="match status" value="1"/>
</dbReference>
<evidence type="ECO:0000256" key="1">
    <source>
        <dbReference type="ARBA" id="ARBA00010838"/>
    </source>
</evidence>
<evidence type="ECO:0000256" key="4">
    <source>
        <dbReference type="RuleBase" id="RU003690"/>
    </source>
</evidence>
<dbReference type="SUPFAM" id="SSF51445">
    <property type="entry name" value="(Trans)glycosidases"/>
    <property type="match status" value="1"/>
</dbReference>
<evidence type="ECO:0000313" key="5">
    <source>
        <dbReference type="EMBL" id="MCP3734313.1"/>
    </source>
</evidence>
<keyword evidence="2" id="KW-0378">Hydrolase</keyword>
<dbReference type="InterPro" id="IPR001360">
    <property type="entry name" value="Glyco_hydro_1"/>
</dbReference>
<dbReference type="InterPro" id="IPR017853">
    <property type="entry name" value="GH"/>
</dbReference>
<dbReference type="EMBL" id="JAMLDY010000005">
    <property type="protein sequence ID" value="MCP3734313.1"/>
    <property type="molecule type" value="Genomic_DNA"/>
</dbReference>
<dbReference type="PANTHER" id="PTHR10353">
    <property type="entry name" value="GLYCOSYL HYDROLASE"/>
    <property type="match status" value="1"/>
</dbReference>